<dbReference type="OrthoDB" id="2129069at2759"/>
<evidence type="ECO:0000313" key="1">
    <source>
        <dbReference type="EMBL" id="TVY57111.1"/>
    </source>
</evidence>
<dbReference type="Proteomes" id="UP000481288">
    <property type="component" value="Unassembled WGS sequence"/>
</dbReference>
<dbReference type="AlphaFoldDB" id="A0A7D8YTK5"/>
<dbReference type="EMBL" id="QGMG01000113">
    <property type="protein sequence ID" value="TVY57111.1"/>
    <property type="molecule type" value="Genomic_DNA"/>
</dbReference>
<keyword evidence="2" id="KW-1185">Reference proteome</keyword>
<reference evidence="1 2" key="1">
    <citation type="submission" date="2018-05" db="EMBL/GenBank/DDBJ databases">
        <title>Whole genome sequencing for identification of molecular markers to develop diagnostic detection tools for the regulated plant pathogen Lachnellula willkommii.</title>
        <authorList>
            <person name="Giroux E."/>
            <person name="Bilodeau G."/>
        </authorList>
    </citation>
    <scope>NUCLEOTIDE SEQUENCE [LARGE SCALE GENOMIC DNA]</scope>
    <source>
        <strain evidence="1 2">CBS 625.97</strain>
    </source>
</reference>
<protein>
    <submittedName>
        <fullName evidence="1">Uncharacterized protein</fullName>
    </submittedName>
</protein>
<accession>A0A7D8YTK5</accession>
<proteinExistence type="predicted"/>
<evidence type="ECO:0000313" key="2">
    <source>
        <dbReference type="Proteomes" id="UP000481288"/>
    </source>
</evidence>
<comment type="caution">
    <text evidence="1">The sequence shown here is derived from an EMBL/GenBank/DDBJ whole genome shotgun (WGS) entry which is preliminary data.</text>
</comment>
<gene>
    <name evidence="1" type="ORF">LCER1_G000796</name>
</gene>
<sequence length="224" mass="25432">MLFCTSLRKRSEWADVPAKLLAEQSLRWQEQSLETHDLAIQVPRHNSDNREFFRLLLLSTSDVEHPGTAMARIERLYHQTGGRQVGIIFLLQEKSPNGNGTISYMNLQSSLLSAFDMPTIPLFSIRSLPDTLFKFQRQLVATREEIHIPRARPAITLLPYCTLKPPMSEHPKNLLSDICHTVGELAGIATTRDGQTYIRSLVSEPGSTVADDIIDFWEQEFVVE</sequence>
<name>A0A7D8YTK5_9HELO</name>
<organism evidence="1 2">
    <name type="scientific">Lachnellula cervina</name>
    <dbReference type="NCBI Taxonomy" id="1316786"/>
    <lineage>
        <taxon>Eukaryota</taxon>
        <taxon>Fungi</taxon>
        <taxon>Dikarya</taxon>
        <taxon>Ascomycota</taxon>
        <taxon>Pezizomycotina</taxon>
        <taxon>Leotiomycetes</taxon>
        <taxon>Helotiales</taxon>
        <taxon>Lachnaceae</taxon>
        <taxon>Lachnellula</taxon>
    </lineage>
</organism>